<dbReference type="Gene3D" id="3.40.50.300">
    <property type="entry name" value="P-loop containing nucleotide triphosphate hydrolases"/>
    <property type="match status" value="2"/>
</dbReference>
<dbReference type="FunFam" id="3.30.300.20:FF:000004">
    <property type="entry name" value="GTPase Der"/>
    <property type="match status" value="1"/>
</dbReference>
<dbReference type="Pfam" id="PF01926">
    <property type="entry name" value="MMR_HSR1"/>
    <property type="match status" value="2"/>
</dbReference>
<dbReference type="InterPro" id="IPR015946">
    <property type="entry name" value="KH_dom-like_a/b"/>
</dbReference>
<dbReference type="NCBIfam" id="TIGR00231">
    <property type="entry name" value="small_GTP"/>
    <property type="match status" value="2"/>
</dbReference>
<dbReference type="CDD" id="cd01895">
    <property type="entry name" value="EngA2"/>
    <property type="match status" value="1"/>
</dbReference>
<evidence type="ECO:0000256" key="2">
    <source>
        <dbReference type="ARBA" id="ARBA00020953"/>
    </source>
</evidence>
<dbReference type="GO" id="GO:0042254">
    <property type="term" value="P:ribosome biogenesis"/>
    <property type="evidence" value="ECO:0007669"/>
    <property type="project" value="UniProtKB-KW"/>
</dbReference>
<evidence type="ECO:0000256" key="5">
    <source>
        <dbReference type="ARBA" id="ARBA00022741"/>
    </source>
</evidence>
<comment type="function">
    <text evidence="8 10">GTPase that plays an essential role in the late steps of ribosome biogenesis.</text>
</comment>
<evidence type="ECO:0000313" key="13">
    <source>
        <dbReference type="Proteomes" id="UP000199021"/>
    </source>
</evidence>
<dbReference type="GO" id="GO:0043022">
    <property type="term" value="F:ribosome binding"/>
    <property type="evidence" value="ECO:0007669"/>
    <property type="project" value="TreeGrafter"/>
</dbReference>
<dbReference type="InterPro" id="IPR031166">
    <property type="entry name" value="G_ENGA"/>
</dbReference>
<gene>
    <name evidence="8" type="primary">der</name>
    <name evidence="12" type="ORF">SAMN05444359_10340</name>
</gene>
<evidence type="ECO:0000256" key="4">
    <source>
        <dbReference type="ARBA" id="ARBA00022737"/>
    </source>
</evidence>
<feature type="binding site" evidence="8">
    <location>
        <begin position="322"/>
        <end position="325"/>
    </location>
    <ligand>
        <name>GTP</name>
        <dbReference type="ChEBI" id="CHEBI:37565"/>
        <label>2</label>
    </ligand>
</feature>
<keyword evidence="5 8" id="KW-0547">Nucleotide-binding</keyword>
<dbReference type="PANTHER" id="PTHR43834:SF6">
    <property type="entry name" value="GTPASE DER"/>
    <property type="match status" value="1"/>
</dbReference>
<dbReference type="STRING" id="478744.SAMN05444359_10340"/>
<dbReference type="EMBL" id="FOFB01000003">
    <property type="protein sequence ID" value="SEP85729.1"/>
    <property type="molecule type" value="Genomic_DNA"/>
</dbReference>
<feature type="binding site" evidence="8">
    <location>
        <begin position="257"/>
        <end position="261"/>
    </location>
    <ligand>
        <name>GTP</name>
        <dbReference type="ChEBI" id="CHEBI:37565"/>
        <label>2</label>
    </ligand>
</feature>
<keyword evidence="6 8" id="KW-0342">GTP-binding</keyword>
<evidence type="ECO:0000256" key="6">
    <source>
        <dbReference type="ARBA" id="ARBA00023134"/>
    </source>
</evidence>
<feature type="domain" description="EngA-type G" evidence="11">
    <location>
        <begin position="204"/>
        <end position="380"/>
    </location>
</feature>
<keyword evidence="3 8" id="KW-0690">Ribosome biogenesis</keyword>
<dbReference type="FunCoup" id="A0A1H9BA42">
    <property type="interactions" value="375"/>
</dbReference>
<evidence type="ECO:0000256" key="8">
    <source>
        <dbReference type="HAMAP-Rule" id="MF_00195"/>
    </source>
</evidence>
<keyword evidence="13" id="KW-1185">Reference proteome</keyword>
<feature type="domain" description="EngA-type G" evidence="11">
    <location>
        <begin position="33"/>
        <end position="197"/>
    </location>
</feature>
<evidence type="ECO:0000256" key="7">
    <source>
        <dbReference type="ARBA" id="ARBA00032345"/>
    </source>
</evidence>
<dbReference type="HAMAP" id="MF_00195">
    <property type="entry name" value="GTPase_Der"/>
    <property type="match status" value="1"/>
</dbReference>
<dbReference type="PROSITE" id="PS51712">
    <property type="entry name" value="G_ENGA"/>
    <property type="match status" value="2"/>
</dbReference>
<proteinExistence type="inferred from homology"/>
<dbReference type="GO" id="GO:0005525">
    <property type="term" value="F:GTP binding"/>
    <property type="evidence" value="ECO:0007669"/>
    <property type="project" value="UniProtKB-UniRule"/>
</dbReference>
<protein>
    <recommendedName>
        <fullName evidence="2 8">GTPase Der</fullName>
    </recommendedName>
    <alternativeName>
        <fullName evidence="7 8">GTP-binding protein EngA</fullName>
    </alternativeName>
</protein>
<dbReference type="Proteomes" id="UP000199021">
    <property type="component" value="Unassembled WGS sequence"/>
</dbReference>
<dbReference type="InterPro" id="IPR027417">
    <property type="entry name" value="P-loop_NTPase"/>
</dbReference>
<evidence type="ECO:0000256" key="1">
    <source>
        <dbReference type="ARBA" id="ARBA00008279"/>
    </source>
</evidence>
<sequence>MPLNSLLLNPYLCGRNQGSLPVVVFYQAFYIMDIVAIVGRPNVGKSTLFNRLIGEKVSIVDDQSGVTRDRQYGQSDWNGKEFAVVDTGGFVRNSDDVFEAAIRDQVEIAIDEATVIIFMVDVATGLTDLDEQVARMLRKAKKPVILAVNKVDNHARQLEANEFWSLGFEETFFLSSVTGSGTGDLLDAVVEHVTNHVEEPSTIPQIAIVGQPNAGKSSFVNALLGEERNIVTDIAGTTRDSINSYYNKFGHEFNLVDTAGIRKKAKVYENLEFYSVMRAIRAIEKADIIVLIIDATDGVESQDLAIFRIAQKRNKGVVIAVNKWDLVENKETNTARDFEKTITEKFAPFNDLPVIFMSVLEKQRIMKVVEAIGQVHENRSRRIPTSQLNDVMQRVMSRYAPPSYRGREISIKYVTQLPIAYPAFAFYTNHPQHIKESYKNYLENKIREEFDFTGVPISLFFRKK</sequence>
<reference evidence="13" key="1">
    <citation type="submission" date="2016-10" db="EMBL/GenBank/DDBJ databases">
        <authorList>
            <person name="Varghese N."/>
            <person name="Submissions S."/>
        </authorList>
    </citation>
    <scope>NUCLEOTIDE SEQUENCE [LARGE SCALE GENOMIC DNA]</scope>
    <source>
        <strain evidence="13">DSM 24740</strain>
    </source>
</reference>
<dbReference type="PANTHER" id="PTHR43834">
    <property type="entry name" value="GTPASE DER"/>
    <property type="match status" value="1"/>
</dbReference>
<dbReference type="Gene3D" id="3.30.300.20">
    <property type="match status" value="1"/>
</dbReference>
<dbReference type="PRINTS" id="PR00326">
    <property type="entry name" value="GTP1OBG"/>
</dbReference>
<dbReference type="CDD" id="cd01894">
    <property type="entry name" value="EngA1"/>
    <property type="match status" value="1"/>
</dbReference>
<name>A0A1H9BA42_9BACT</name>
<accession>A0A1H9BA42</accession>
<dbReference type="InterPro" id="IPR006073">
    <property type="entry name" value="GTP-bd"/>
</dbReference>
<evidence type="ECO:0000256" key="9">
    <source>
        <dbReference type="PROSITE-ProRule" id="PRU01049"/>
    </source>
</evidence>
<dbReference type="FunFam" id="3.40.50.300:FF:000040">
    <property type="entry name" value="GTPase Der"/>
    <property type="match status" value="1"/>
</dbReference>
<dbReference type="SUPFAM" id="SSF52540">
    <property type="entry name" value="P-loop containing nucleoside triphosphate hydrolases"/>
    <property type="match status" value="2"/>
</dbReference>
<feature type="binding site" evidence="8">
    <location>
        <begin position="149"/>
        <end position="152"/>
    </location>
    <ligand>
        <name>GTP</name>
        <dbReference type="ChEBI" id="CHEBI:37565"/>
        <label>1</label>
    </ligand>
</feature>
<organism evidence="12 13">
    <name type="scientific">Neolewinella agarilytica</name>
    <dbReference type="NCBI Taxonomy" id="478744"/>
    <lineage>
        <taxon>Bacteria</taxon>
        <taxon>Pseudomonadati</taxon>
        <taxon>Bacteroidota</taxon>
        <taxon>Saprospiria</taxon>
        <taxon>Saprospirales</taxon>
        <taxon>Lewinellaceae</taxon>
        <taxon>Neolewinella</taxon>
    </lineage>
</organism>
<dbReference type="AlphaFoldDB" id="A0A1H9BA42"/>
<dbReference type="InParanoid" id="A0A1H9BA42"/>
<keyword evidence="4 10" id="KW-0677">Repeat</keyword>
<evidence type="ECO:0000259" key="11">
    <source>
        <dbReference type="PROSITE" id="PS51712"/>
    </source>
</evidence>
<evidence type="ECO:0000256" key="3">
    <source>
        <dbReference type="ARBA" id="ARBA00022517"/>
    </source>
</evidence>
<feature type="binding site" evidence="8">
    <location>
        <begin position="39"/>
        <end position="46"/>
    </location>
    <ligand>
        <name>GTP</name>
        <dbReference type="ChEBI" id="CHEBI:37565"/>
        <label>1</label>
    </ligand>
</feature>
<feature type="binding site" evidence="8">
    <location>
        <begin position="210"/>
        <end position="217"/>
    </location>
    <ligand>
        <name>GTP</name>
        <dbReference type="ChEBI" id="CHEBI:37565"/>
        <label>2</label>
    </ligand>
</feature>
<dbReference type="NCBIfam" id="TIGR03594">
    <property type="entry name" value="GTPase_EngA"/>
    <property type="match status" value="1"/>
</dbReference>
<feature type="binding site" evidence="8">
    <location>
        <begin position="86"/>
        <end position="90"/>
    </location>
    <ligand>
        <name>GTP</name>
        <dbReference type="ChEBI" id="CHEBI:37565"/>
        <label>1</label>
    </ligand>
</feature>
<dbReference type="InterPro" id="IPR005225">
    <property type="entry name" value="Small_GTP-bd"/>
</dbReference>
<comment type="similarity">
    <text evidence="1 8 9 10">Belongs to the TRAFAC class TrmE-Era-EngA-EngB-Septin-like GTPase superfamily. EngA (Der) GTPase family.</text>
</comment>
<evidence type="ECO:0000313" key="12">
    <source>
        <dbReference type="EMBL" id="SEP85729.1"/>
    </source>
</evidence>
<dbReference type="InterPro" id="IPR032859">
    <property type="entry name" value="KH_dom-like"/>
</dbReference>
<evidence type="ECO:0000256" key="10">
    <source>
        <dbReference type="RuleBase" id="RU004481"/>
    </source>
</evidence>
<dbReference type="PIRSF" id="PIRSF006485">
    <property type="entry name" value="GTP-binding_EngA"/>
    <property type="match status" value="1"/>
</dbReference>
<dbReference type="FunFam" id="3.40.50.300:FF:000953">
    <property type="entry name" value="GTPase Der"/>
    <property type="match status" value="1"/>
</dbReference>
<comment type="subunit">
    <text evidence="8">Associates with the 50S ribosomal subunit.</text>
</comment>
<dbReference type="InterPro" id="IPR016484">
    <property type="entry name" value="GTPase_Der"/>
</dbReference>
<dbReference type="Pfam" id="PF14714">
    <property type="entry name" value="KH_dom-like"/>
    <property type="match status" value="1"/>
</dbReference>